<reference evidence="7 8" key="2">
    <citation type="submission" date="2015-01" db="EMBL/GenBank/DDBJ databases">
        <authorList>
            <consortium name="NBRP consortium"/>
            <person name="Sawabe T."/>
            <person name="Meirelles P."/>
            <person name="Feng G."/>
            <person name="Sayaka M."/>
            <person name="Hattori M."/>
            <person name="Ohkuma M."/>
        </authorList>
    </citation>
    <scope>NUCLEOTIDE SEQUENCE [LARGE SCALE GENOMIC DNA]</scope>
    <source>
        <strain evidence="8">JCM 19231</strain>
    </source>
</reference>
<gene>
    <name evidence="7" type="ORF">JCM19231_3118</name>
</gene>
<dbReference type="PANTHER" id="PTHR30290">
    <property type="entry name" value="PERIPLASMIC BINDING COMPONENT OF ABC TRANSPORTER"/>
    <property type="match status" value="1"/>
</dbReference>
<dbReference type="AlphaFoldDB" id="A0A0B8P134"/>
<dbReference type="CDD" id="cd08504">
    <property type="entry name" value="PBP2_OppA"/>
    <property type="match status" value="1"/>
</dbReference>
<dbReference type="SUPFAM" id="SSF53850">
    <property type="entry name" value="Periplasmic binding protein-like II"/>
    <property type="match status" value="1"/>
</dbReference>
<dbReference type="Proteomes" id="UP000031671">
    <property type="component" value="Unassembled WGS sequence"/>
</dbReference>
<sequence length="536" mass="60540">MKRFGLTALAIMCATAFSSQASEFEGVTLAKEQELVRGNDAEAATLNPLQAEGMPEMHVIRDLFEGLVIQDEFGNVIPGTAERWSNQDNQVYTFYLRQDAKWSNGDPVTADDFIYSLRRAVDPKTASPNSWYLKLTEIKNAQAIIEGKASPESLGVEAIDDHTLRFTLNKPVPYFLAMTGHTVMMPIHQKSVEAHPKDWAKPGNLVSNGAFTLNNWVVNEYIELVPNKNYWDAKDTHLSKVTYIPFENQLAAVNRYRAGEVDITSDVPAQMGIKLKKEMPEAYQVSPLLCTYYYAFNTKKPPLDDPKVRQALSYSIMRDVITQGITNSGNVPAFTFTHKDVAGFSATQPNYATLSQMERDKKAQMLTGNLALEQSKPLHLLYNTSESHKVIATGVASMWHKTLDLDVELENQEWKAYLEARKSGDFDVLRASWCGDYNEPSTFLSLFTTGNDRNYAFYSNPEYDDLLNRAQHETDTQKRMALYDKAETILSEDMPIAPIFYYMQARLVRPNVGGVPLHNAEGRIYSKDLYIKKLNP</sequence>
<dbReference type="GO" id="GO:0015833">
    <property type="term" value="P:peptide transport"/>
    <property type="evidence" value="ECO:0007669"/>
    <property type="project" value="TreeGrafter"/>
</dbReference>
<feature type="domain" description="Solute-binding protein family 5" evidence="6">
    <location>
        <begin position="76"/>
        <end position="453"/>
    </location>
</feature>
<evidence type="ECO:0000256" key="5">
    <source>
        <dbReference type="SAM" id="SignalP"/>
    </source>
</evidence>
<evidence type="ECO:0000256" key="1">
    <source>
        <dbReference type="ARBA" id="ARBA00004196"/>
    </source>
</evidence>
<dbReference type="Pfam" id="PF00496">
    <property type="entry name" value="SBP_bac_5"/>
    <property type="match status" value="1"/>
</dbReference>
<evidence type="ECO:0000259" key="6">
    <source>
        <dbReference type="Pfam" id="PF00496"/>
    </source>
</evidence>
<evidence type="ECO:0000313" key="8">
    <source>
        <dbReference type="Proteomes" id="UP000031671"/>
    </source>
</evidence>
<dbReference type="Gene3D" id="3.40.190.10">
    <property type="entry name" value="Periplasmic binding protein-like II"/>
    <property type="match status" value="1"/>
</dbReference>
<dbReference type="Gene3D" id="3.90.76.10">
    <property type="entry name" value="Dipeptide-binding Protein, Domain 1"/>
    <property type="match status" value="1"/>
</dbReference>
<keyword evidence="8" id="KW-1185">Reference proteome</keyword>
<reference evidence="7 8" key="1">
    <citation type="submission" date="2015-01" db="EMBL/GenBank/DDBJ databases">
        <title>Vibrio sp. C1 JCM 19231 whole genome shotgun sequence.</title>
        <authorList>
            <person name="Sawabe T."/>
            <person name="Meirelles P."/>
            <person name="Feng G."/>
            <person name="Sayaka M."/>
            <person name="Hattori M."/>
            <person name="Ohkuma M."/>
        </authorList>
    </citation>
    <scope>NUCLEOTIDE SEQUENCE [LARGE SCALE GENOMIC DNA]</scope>
    <source>
        <strain evidence="8">JCM 19231</strain>
    </source>
</reference>
<protein>
    <submittedName>
        <fullName evidence="7">Oligopeptide ABC transporter</fullName>
    </submittedName>
</protein>
<dbReference type="GO" id="GO:0030288">
    <property type="term" value="C:outer membrane-bounded periplasmic space"/>
    <property type="evidence" value="ECO:0007669"/>
    <property type="project" value="TreeGrafter"/>
</dbReference>
<evidence type="ECO:0000256" key="2">
    <source>
        <dbReference type="ARBA" id="ARBA00005695"/>
    </source>
</evidence>
<organism evidence="7 8">
    <name type="scientific">Vibrio ishigakensis</name>
    <dbReference type="NCBI Taxonomy" id="1481914"/>
    <lineage>
        <taxon>Bacteria</taxon>
        <taxon>Pseudomonadati</taxon>
        <taxon>Pseudomonadota</taxon>
        <taxon>Gammaproteobacteria</taxon>
        <taxon>Vibrionales</taxon>
        <taxon>Vibrionaceae</taxon>
        <taxon>Vibrio</taxon>
    </lineage>
</organism>
<dbReference type="EMBL" id="BBRZ01000035">
    <property type="protein sequence ID" value="GAM56699.1"/>
    <property type="molecule type" value="Genomic_DNA"/>
</dbReference>
<keyword evidence="4 5" id="KW-0732">Signal</keyword>
<feature type="chain" id="PRO_5002122800" evidence="5">
    <location>
        <begin position="22"/>
        <end position="536"/>
    </location>
</feature>
<dbReference type="Gene3D" id="3.10.105.10">
    <property type="entry name" value="Dipeptide-binding Protein, Domain 3"/>
    <property type="match status" value="1"/>
</dbReference>
<evidence type="ECO:0000256" key="3">
    <source>
        <dbReference type="ARBA" id="ARBA00022448"/>
    </source>
</evidence>
<dbReference type="InterPro" id="IPR039424">
    <property type="entry name" value="SBP_5"/>
</dbReference>
<evidence type="ECO:0000256" key="4">
    <source>
        <dbReference type="ARBA" id="ARBA00022729"/>
    </source>
</evidence>
<keyword evidence="3" id="KW-0813">Transport</keyword>
<dbReference type="GO" id="GO:0043190">
    <property type="term" value="C:ATP-binding cassette (ABC) transporter complex"/>
    <property type="evidence" value="ECO:0007669"/>
    <property type="project" value="InterPro"/>
</dbReference>
<dbReference type="FunFam" id="3.90.76.10:FF:000001">
    <property type="entry name" value="Oligopeptide ABC transporter substrate-binding protein"/>
    <property type="match status" value="1"/>
</dbReference>
<dbReference type="InterPro" id="IPR030678">
    <property type="entry name" value="Peptide/Ni-bd"/>
</dbReference>
<comment type="subcellular location">
    <subcellularLocation>
        <location evidence="1">Cell envelope</location>
    </subcellularLocation>
</comment>
<feature type="signal peptide" evidence="5">
    <location>
        <begin position="1"/>
        <end position="21"/>
    </location>
</feature>
<comment type="caution">
    <text evidence="7">The sequence shown here is derived from an EMBL/GenBank/DDBJ whole genome shotgun (WGS) entry which is preliminary data.</text>
</comment>
<evidence type="ECO:0000313" key="7">
    <source>
        <dbReference type="EMBL" id="GAM56699.1"/>
    </source>
</evidence>
<name>A0A0B8P134_9VIBR</name>
<comment type="similarity">
    <text evidence="2">Belongs to the bacterial solute-binding protein 5 family.</text>
</comment>
<accession>A0A0B8P134</accession>
<dbReference type="InterPro" id="IPR000914">
    <property type="entry name" value="SBP_5_dom"/>
</dbReference>
<dbReference type="PANTHER" id="PTHR30290:SF10">
    <property type="entry name" value="PERIPLASMIC OLIGOPEPTIDE-BINDING PROTEIN-RELATED"/>
    <property type="match status" value="1"/>
</dbReference>
<dbReference type="FunFam" id="3.10.105.10:FF:000001">
    <property type="entry name" value="Oligopeptide ABC transporter, oligopeptide-binding protein"/>
    <property type="match status" value="1"/>
</dbReference>
<dbReference type="GO" id="GO:1904680">
    <property type="term" value="F:peptide transmembrane transporter activity"/>
    <property type="evidence" value="ECO:0007669"/>
    <property type="project" value="TreeGrafter"/>
</dbReference>
<proteinExistence type="inferred from homology"/>
<dbReference type="PIRSF" id="PIRSF002741">
    <property type="entry name" value="MppA"/>
    <property type="match status" value="1"/>
</dbReference>